<feature type="region of interest" description="Disordered" evidence="1">
    <location>
        <begin position="63"/>
        <end position="102"/>
    </location>
</feature>
<dbReference type="ExpressionAtlas" id="A0A4X1VQH8">
    <property type="expression patterns" value="baseline and differential"/>
</dbReference>
<dbReference type="Pfam" id="PF15749">
    <property type="entry name" value="MRNIP"/>
    <property type="match status" value="1"/>
</dbReference>
<organism evidence="3 4">
    <name type="scientific">Sus scrofa</name>
    <name type="common">Pig</name>
    <dbReference type="NCBI Taxonomy" id="9823"/>
    <lineage>
        <taxon>Eukaryota</taxon>
        <taxon>Metazoa</taxon>
        <taxon>Chordata</taxon>
        <taxon>Craniata</taxon>
        <taxon>Vertebrata</taxon>
        <taxon>Euteleostomi</taxon>
        <taxon>Mammalia</taxon>
        <taxon>Eutheria</taxon>
        <taxon>Laurasiatheria</taxon>
        <taxon>Artiodactyla</taxon>
        <taxon>Suina</taxon>
        <taxon>Suidae</taxon>
        <taxon>Sus</taxon>
    </lineage>
</organism>
<dbReference type="Ensembl" id="ENSSSCT00025078467.1">
    <property type="protein sequence ID" value="ENSSSCP00025034060.1"/>
    <property type="gene ID" value="ENSSSCG00025057254.1"/>
</dbReference>
<sequence>MAPPQQARVLRCCHCLLFQAHQVKKSLKWTCKACGEKQSFFREKPQPSESRWLKYLESDSKDLGLEEGGTLSTTETPDPPFSTGLPRKRRWGQSTVQPPSCPDVQDFRNCKVTSEPLKDHAGLAAKVKGSSPVDWDTRELIIPREPARPAQQNGYKVIFLL</sequence>
<dbReference type="PANTHER" id="PTHR15863:SF2">
    <property type="entry name" value="MRN COMPLEX-INTERACTING PROTEIN"/>
    <property type="match status" value="1"/>
</dbReference>
<dbReference type="PANTHER" id="PTHR15863">
    <property type="entry name" value="MRN COMPLEX-INTERACTING PROTEIN"/>
    <property type="match status" value="1"/>
</dbReference>
<dbReference type="Proteomes" id="UP000314985">
    <property type="component" value="Chromosome 2"/>
</dbReference>
<evidence type="ECO:0000259" key="2">
    <source>
        <dbReference type="Pfam" id="PF15749"/>
    </source>
</evidence>
<feature type="domain" description="MRN complex-interacting protein N-terminal" evidence="2">
    <location>
        <begin position="9"/>
        <end position="42"/>
    </location>
</feature>
<dbReference type="AlphaFoldDB" id="A0A4X1VQH8"/>
<evidence type="ECO:0000313" key="4">
    <source>
        <dbReference type="Proteomes" id="UP000314985"/>
    </source>
</evidence>
<dbReference type="InterPro" id="IPR032739">
    <property type="entry name" value="MRNIP"/>
</dbReference>
<accession>A0A4X1VQH8</accession>
<dbReference type="Ensembl" id="ENSSSCT00070054060.1">
    <property type="protein sequence ID" value="ENSSSCP00070045828.1"/>
    <property type="gene ID" value="ENSSSCG00070026956.1"/>
</dbReference>
<name>A0A4X1VQH8_PIG</name>
<protein>
    <submittedName>
        <fullName evidence="3">MRN complex interacting protein</fullName>
    </submittedName>
</protein>
<dbReference type="InterPro" id="IPR049472">
    <property type="entry name" value="MRNIP_N"/>
</dbReference>
<dbReference type="Proteomes" id="UP000694727">
    <property type="component" value="Unplaced"/>
</dbReference>
<reference evidence="3" key="2">
    <citation type="submission" date="2025-05" db="UniProtKB">
        <authorList>
            <consortium name="Ensembl"/>
        </authorList>
    </citation>
    <scope>IDENTIFICATION</scope>
</reference>
<proteinExistence type="predicted"/>
<reference evidence="3 4" key="1">
    <citation type="submission" date="2017-08" db="EMBL/GenBank/DDBJ databases">
        <title>USMARCv1.0.</title>
        <authorList>
            <person name="Hannum G.I."/>
            <person name="Koren S."/>
            <person name="Schroeder S.G."/>
            <person name="Chin S.C."/>
            <person name="Nonneman D.J."/>
            <person name="Becker S.A."/>
            <person name="Rosen B.D."/>
            <person name="Bickhart D.M."/>
            <person name="Putnam N.H."/>
            <person name="Green R.E."/>
            <person name="Tuggle C.K."/>
            <person name="Liu H."/>
            <person name="Rohrer G.A."/>
            <person name="Warr A."/>
            <person name="Hall R."/>
            <person name="Kim K."/>
            <person name="Hume D.A."/>
            <person name="Talbot R."/>
            <person name="Chow W."/>
            <person name="Howe K."/>
            <person name="Schwartz A.S."/>
            <person name="Watson M."/>
            <person name="Archibald A.L."/>
            <person name="Phillippy A.M."/>
            <person name="Smith T.P.L."/>
        </authorList>
    </citation>
    <scope>NUCLEOTIDE SEQUENCE [LARGE SCALE GENOMIC DNA]</scope>
</reference>
<evidence type="ECO:0000313" key="3">
    <source>
        <dbReference type="Ensembl" id="ENSSSCP00070045828.1"/>
    </source>
</evidence>
<evidence type="ECO:0000256" key="1">
    <source>
        <dbReference type="SAM" id="MobiDB-lite"/>
    </source>
</evidence>